<comment type="caution">
    <text evidence="2">The sequence shown here is derived from an EMBL/GenBank/DDBJ whole genome shotgun (WGS) entry which is preliminary data.</text>
</comment>
<dbReference type="EMBL" id="JABTTQ020000012">
    <property type="protein sequence ID" value="KAK6145571.1"/>
    <property type="molecule type" value="Genomic_DNA"/>
</dbReference>
<evidence type="ECO:0000313" key="3">
    <source>
        <dbReference type="Proteomes" id="UP001318860"/>
    </source>
</evidence>
<evidence type="ECO:0000256" key="1">
    <source>
        <dbReference type="SAM" id="Phobius"/>
    </source>
</evidence>
<sequence length="305" mass="33712">MDPFPSLRFSSCNCITTKWPRISRFIPSICSCNLISMLPFLNSLFVVFHPGVFVPLADPSSESRQPWPRMVALRYQLSLFKDHGSTGPDELANGTGNKWDNIIPKAILFLNLFDTKNRFNLSSFSSAEGGVVNRIYSTRLKYMFMKCLDGLKPLDHRKQRFEFSTPDSGDFNSGGILRGKTDLASCAITRLLIYAKTASKTFDFKEDFITDLIKSTIYQRNATCNSKSLSVRCEQSTKEGNGLDVWLGRLAMAGFAAAITVEIVTGKGLLENFGLTSPLPTVALAIIALVGVLTAVFIFQSASKN</sequence>
<dbReference type="SUPFAM" id="SSF103511">
    <property type="entry name" value="Chlorophyll a-b binding protein"/>
    <property type="match status" value="1"/>
</dbReference>
<accession>A0ABR0WFH5</accession>
<name>A0ABR0WFH5_REHGL</name>
<evidence type="ECO:0000313" key="2">
    <source>
        <dbReference type="EMBL" id="KAK6145571.1"/>
    </source>
</evidence>
<keyword evidence="3" id="KW-1185">Reference proteome</keyword>
<protein>
    <recommendedName>
        <fullName evidence="4">Stress enhanced protein</fullName>
    </recommendedName>
</protein>
<keyword evidence="1" id="KW-0472">Membrane</keyword>
<proteinExistence type="predicted"/>
<reference evidence="2 3" key="1">
    <citation type="journal article" date="2021" name="Comput. Struct. Biotechnol. J.">
        <title>De novo genome assembly of the potent medicinal plant Rehmannia glutinosa using nanopore technology.</title>
        <authorList>
            <person name="Ma L."/>
            <person name="Dong C."/>
            <person name="Song C."/>
            <person name="Wang X."/>
            <person name="Zheng X."/>
            <person name="Niu Y."/>
            <person name="Chen S."/>
            <person name="Feng W."/>
        </authorList>
    </citation>
    <scope>NUCLEOTIDE SEQUENCE [LARGE SCALE GENOMIC DNA]</scope>
    <source>
        <strain evidence="2">DH-2019</strain>
    </source>
</reference>
<organism evidence="2 3">
    <name type="scientific">Rehmannia glutinosa</name>
    <name type="common">Chinese foxglove</name>
    <dbReference type="NCBI Taxonomy" id="99300"/>
    <lineage>
        <taxon>Eukaryota</taxon>
        <taxon>Viridiplantae</taxon>
        <taxon>Streptophyta</taxon>
        <taxon>Embryophyta</taxon>
        <taxon>Tracheophyta</taxon>
        <taxon>Spermatophyta</taxon>
        <taxon>Magnoliopsida</taxon>
        <taxon>eudicotyledons</taxon>
        <taxon>Gunneridae</taxon>
        <taxon>Pentapetalae</taxon>
        <taxon>asterids</taxon>
        <taxon>lamiids</taxon>
        <taxon>Lamiales</taxon>
        <taxon>Orobanchaceae</taxon>
        <taxon>Rehmannieae</taxon>
        <taxon>Rehmannia</taxon>
    </lineage>
</organism>
<keyword evidence="1" id="KW-1133">Transmembrane helix</keyword>
<evidence type="ECO:0008006" key="4">
    <source>
        <dbReference type="Google" id="ProtNLM"/>
    </source>
</evidence>
<gene>
    <name evidence="2" type="ORF">DH2020_022391</name>
</gene>
<feature type="transmembrane region" description="Helical" evidence="1">
    <location>
        <begin position="278"/>
        <end position="299"/>
    </location>
</feature>
<keyword evidence="1" id="KW-0812">Transmembrane</keyword>
<dbReference type="Proteomes" id="UP001318860">
    <property type="component" value="Unassembled WGS sequence"/>
</dbReference>